<gene>
    <name evidence="3" type="ORF">DPMN_094398</name>
</gene>
<evidence type="ECO:0000313" key="4">
    <source>
        <dbReference type="Proteomes" id="UP000828390"/>
    </source>
</evidence>
<evidence type="ECO:0000256" key="2">
    <source>
        <dbReference type="PROSITE-ProRule" id="PRU00504"/>
    </source>
</evidence>
<dbReference type="PROSITE" id="PS51125">
    <property type="entry name" value="NHL"/>
    <property type="match status" value="1"/>
</dbReference>
<feature type="repeat" description="NHL" evidence="2">
    <location>
        <begin position="77"/>
        <end position="115"/>
    </location>
</feature>
<dbReference type="AlphaFoldDB" id="A0A9D4R1T2"/>
<reference evidence="3" key="1">
    <citation type="journal article" date="2019" name="bioRxiv">
        <title>The Genome of the Zebra Mussel, Dreissena polymorpha: A Resource for Invasive Species Research.</title>
        <authorList>
            <person name="McCartney M.A."/>
            <person name="Auch B."/>
            <person name="Kono T."/>
            <person name="Mallez S."/>
            <person name="Zhang Y."/>
            <person name="Obille A."/>
            <person name="Becker A."/>
            <person name="Abrahante J.E."/>
            <person name="Garbe J."/>
            <person name="Badalamenti J.P."/>
            <person name="Herman A."/>
            <person name="Mangelson H."/>
            <person name="Liachko I."/>
            <person name="Sullivan S."/>
            <person name="Sone E.D."/>
            <person name="Koren S."/>
            <person name="Silverstein K.A.T."/>
            <person name="Beckman K.B."/>
            <person name="Gohl D.M."/>
        </authorList>
    </citation>
    <scope>NUCLEOTIDE SEQUENCE</scope>
    <source>
        <strain evidence="3">Duluth1</strain>
        <tissue evidence="3">Whole animal</tissue>
    </source>
</reference>
<dbReference type="SUPFAM" id="SSF63829">
    <property type="entry name" value="Calcium-dependent phosphotriesterase"/>
    <property type="match status" value="1"/>
</dbReference>
<proteinExistence type="predicted"/>
<reference evidence="3" key="2">
    <citation type="submission" date="2020-11" db="EMBL/GenBank/DDBJ databases">
        <authorList>
            <person name="McCartney M.A."/>
            <person name="Auch B."/>
            <person name="Kono T."/>
            <person name="Mallez S."/>
            <person name="Becker A."/>
            <person name="Gohl D.M."/>
            <person name="Silverstein K.A.T."/>
            <person name="Koren S."/>
            <person name="Bechman K.B."/>
            <person name="Herman A."/>
            <person name="Abrahante J.E."/>
            <person name="Garbe J."/>
        </authorList>
    </citation>
    <scope>NUCLEOTIDE SEQUENCE</scope>
    <source>
        <strain evidence="3">Duluth1</strain>
        <tissue evidence="3">Whole animal</tissue>
    </source>
</reference>
<name>A0A9D4R1T2_DREPO</name>
<keyword evidence="1" id="KW-0677">Repeat</keyword>
<comment type="caution">
    <text evidence="3">The sequence shown here is derived from an EMBL/GenBank/DDBJ whole genome shotgun (WGS) entry which is preliminary data.</text>
</comment>
<evidence type="ECO:0000256" key="1">
    <source>
        <dbReference type="ARBA" id="ARBA00022737"/>
    </source>
</evidence>
<evidence type="ECO:0000313" key="3">
    <source>
        <dbReference type="EMBL" id="KAH3851911.1"/>
    </source>
</evidence>
<protein>
    <submittedName>
        <fullName evidence="3">Uncharacterized protein</fullName>
    </submittedName>
</protein>
<accession>A0A9D4R1T2</accession>
<organism evidence="3 4">
    <name type="scientific">Dreissena polymorpha</name>
    <name type="common">Zebra mussel</name>
    <name type="synonym">Mytilus polymorpha</name>
    <dbReference type="NCBI Taxonomy" id="45954"/>
    <lineage>
        <taxon>Eukaryota</taxon>
        <taxon>Metazoa</taxon>
        <taxon>Spiralia</taxon>
        <taxon>Lophotrochozoa</taxon>
        <taxon>Mollusca</taxon>
        <taxon>Bivalvia</taxon>
        <taxon>Autobranchia</taxon>
        <taxon>Heteroconchia</taxon>
        <taxon>Euheterodonta</taxon>
        <taxon>Imparidentia</taxon>
        <taxon>Neoheterodontei</taxon>
        <taxon>Myida</taxon>
        <taxon>Dreissenoidea</taxon>
        <taxon>Dreissenidae</taxon>
        <taxon>Dreissena</taxon>
    </lineage>
</organism>
<dbReference type="EMBL" id="JAIWYP010000003">
    <property type="protein sequence ID" value="KAH3851911.1"/>
    <property type="molecule type" value="Genomic_DNA"/>
</dbReference>
<keyword evidence="4" id="KW-1185">Reference proteome</keyword>
<dbReference type="InterPro" id="IPR001258">
    <property type="entry name" value="NHL_repeat"/>
</dbReference>
<sequence>MEFIASRKCLDKIHESETYLRENPVKVQSSLIFQANTDIGQYLSQQSNLGRILDSHTLKMILDKVMNVKRKSEYNVKIPSDRNQTFHLEGICSLPSGQVIVADHSNKKVKLLDKSYNVSGHCDVSGHPSDICQITSSEVAVTLYGEGVQFISVSNGQLVNGRKFKLPLVATGIAHHLGALYITSGTALYHYNMTGTLVKKLYEDTGGACAGKCIVNIFEY</sequence>
<dbReference type="Proteomes" id="UP000828390">
    <property type="component" value="Unassembled WGS sequence"/>
</dbReference>